<gene>
    <name evidence="2" type="ORF">FA740_16415</name>
</gene>
<evidence type="ECO:0000256" key="1">
    <source>
        <dbReference type="SAM" id="Phobius"/>
    </source>
</evidence>
<feature type="transmembrane region" description="Helical" evidence="1">
    <location>
        <begin position="39"/>
        <end position="60"/>
    </location>
</feature>
<evidence type="ECO:0000313" key="2">
    <source>
        <dbReference type="EMBL" id="TJZ81077.1"/>
    </source>
</evidence>
<reference evidence="2 3" key="1">
    <citation type="submission" date="2019-04" db="EMBL/GenBank/DDBJ databases">
        <authorList>
            <person name="Li J."/>
        </authorList>
    </citation>
    <scope>NUCLEOTIDE SEQUENCE [LARGE SCALE GENOMIC DNA]</scope>
    <source>
        <strain evidence="2 3">CCTCC AB2016182</strain>
    </source>
</reference>
<sequence length="207" mass="23020">MIAIFVSEIRMFFMFSPRDIGGLVVFAGVLVFLAVFGQAILAILGIALVCAVIFGCHCIWQGMKRDKAYQKEIEIRVSENTHKTSPENFVRRIMKKVEDDLGVELGGGAVIEHSGSVTGGQTCDEMFDIFYTDRADATDEDITRLQVVLTMNLTKPYGAGLQMWDLGIWPKPEHPIWSDREASIDAAAEMIVRTFLEKVQRVSSIAA</sequence>
<keyword evidence="3" id="KW-1185">Reference proteome</keyword>
<dbReference type="Proteomes" id="UP000306223">
    <property type="component" value="Unassembled WGS sequence"/>
</dbReference>
<proteinExistence type="predicted"/>
<evidence type="ECO:0000313" key="3">
    <source>
        <dbReference type="Proteomes" id="UP000306223"/>
    </source>
</evidence>
<dbReference type="EMBL" id="SUNH01000029">
    <property type="protein sequence ID" value="TJZ81077.1"/>
    <property type="molecule type" value="Genomic_DNA"/>
</dbReference>
<dbReference type="AlphaFoldDB" id="A0A4U0QHG9"/>
<organism evidence="2 3">
    <name type="scientific">Paracoccus hibiscisoli</name>
    <dbReference type="NCBI Taxonomy" id="2023261"/>
    <lineage>
        <taxon>Bacteria</taxon>
        <taxon>Pseudomonadati</taxon>
        <taxon>Pseudomonadota</taxon>
        <taxon>Alphaproteobacteria</taxon>
        <taxon>Rhodobacterales</taxon>
        <taxon>Paracoccaceae</taxon>
        <taxon>Paracoccus</taxon>
    </lineage>
</organism>
<keyword evidence="1" id="KW-1133">Transmembrane helix</keyword>
<protein>
    <submittedName>
        <fullName evidence="2">Uncharacterized protein</fullName>
    </submittedName>
</protein>
<keyword evidence="1" id="KW-0812">Transmembrane</keyword>
<accession>A0A4U0QHG9</accession>
<feature type="transmembrane region" description="Helical" evidence="1">
    <location>
        <begin position="12"/>
        <end position="33"/>
    </location>
</feature>
<comment type="caution">
    <text evidence="2">The sequence shown here is derived from an EMBL/GenBank/DDBJ whole genome shotgun (WGS) entry which is preliminary data.</text>
</comment>
<keyword evidence="1" id="KW-0472">Membrane</keyword>
<name>A0A4U0QHG9_9RHOB</name>